<proteinExistence type="predicted"/>
<dbReference type="InterPro" id="IPR050313">
    <property type="entry name" value="Carb_Metab_HTH_regulators"/>
</dbReference>
<dbReference type="InterPro" id="IPR036388">
    <property type="entry name" value="WH-like_DNA-bd_sf"/>
</dbReference>
<evidence type="ECO:0000313" key="6">
    <source>
        <dbReference type="Proteomes" id="UP001142462"/>
    </source>
</evidence>
<evidence type="ECO:0000256" key="3">
    <source>
        <dbReference type="ARBA" id="ARBA00023163"/>
    </source>
</evidence>
<dbReference type="GO" id="GO:0003677">
    <property type="term" value="F:DNA binding"/>
    <property type="evidence" value="ECO:0007669"/>
    <property type="project" value="UniProtKB-KW"/>
</dbReference>
<dbReference type="InterPro" id="IPR037171">
    <property type="entry name" value="NagB/RpiA_transferase-like"/>
</dbReference>
<dbReference type="PANTHER" id="PTHR30363:SF44">
    <property type="entry name" value="AGA OPERON TRANSCRIPTIONAL REPRESSOR-RELATED"/>
    <property type="match status" value="1"/>
</dbReference>
<evidence type="ECO:0000256" key="2">
    <source>
        <dbReference type="ARBA" id="ARBA00023125"/>
    </source>
</evidence>
<feature type="domain" description="HTH deoR-type" evidence="4">
    <location>
        <begin position="9"/>
        <end position="64"/>
    </location>
</feature>
<dbReference type="SUPFAM" id="SSF46785">
    <property type="entry name" value="Winged helix' DNA-binding domain"/>
    <property type="match status" value="1"/>
</dbReference>
<reference evidence="5" key="1">
    <citation type="journal article" date="2014" name="Int. J. Syst. Evol. Microbiol.">
        <title>Complete genome sequence of Corynebacterium casei LMG S-19264T (=DSM 44701T), isolated from a smear-ripened cheese.</title>
        <authorList>
            <consortium name="US DOE Joint Genome Institute (JGI-PGF)"/>
            <person name="Walter F."/>
            <person name="Albersmeier A."/>
            <person name="Kalinowski J."/>
            <person name="Ruckert C."/>
        </authorList>
    </citation>
    <scope>NUCLEOTIDE SEQUENCE</scope>
    <source>
        <strain evidence="5">VKM Ac-1020</strain>
    </source>
</reference>
<dbReference type="GO" id="GO:0003700">
    <property type="term" value="F:DNA-binding transcription factor activity"/>
    <property type="evidence" value="ECO:0007669"/>
    <property type="project" value="InterPro"/>
</dbReference>
<dbReference type="InterPro" id="IPR014036">
    <property type="entry name" value="DeoR-like_C"/>
</dbReference>
<dbReference type="Proteomes" id="UP001142462">
    <property type="component" value="Unassembled WGS sequence"/>
</dbReference>
<keyword evidence="3" id="KW-0804">Transcription</keyword>
<dbReference type="PROSITE" id="PS51000">
    <property type="entry name" value="HTH_DEOR_2"/>
    <property type="match status" value="1"/>
</dbReference>
<dbReference type="EMBL" id="BSEJ01000004">
    <property type="protein sequence ID" value="GLJ61035.1"/>
    <property type="molecule type" value="Genomic_DNA"/>
</dbReference>
<dbReference type="SMART" id="SM00420">
    <property type="entry name" value="HTH_DEOR"/>
    <property type="match status" value="1"/>
</dbReference>
<dbReference type="InterPro" id="IPR018356">
    <property type="entry name" value="Tscrpt_reg_HTH_DeoR_CS"/>
</dbReference>
<dbReference type="AlphaFoldDB" id="A0A9W6H205"/>
<organism evidence="5 6">
    <name type="scientific">Microbacterium barkeri</name>
    <dbReference type="NCBI Taxonomy" id="33917"/>
    <lineage>
        <taxon>Bacteria</taxon>
        <taxon>Bacillati</taxon>
        <taxon>Actinomycetota</taxon>
        <taxon>Actinomycetes</taxon>
        <taxon>Micrococcales</taxon>
        <taxon>Microbacteriaceae</taxon>
        <taxon>Microbacterium</taxon>
    </lineage>
</organism>
<dbReference type="PROSITE" id="PS00894">
    <property type="entry name" value="HTH_DEOR_1"/>
    <property type="match status" value="1"/>
</dbReference>
<dbReference type="PANTHER" id="PTHR30363">
    <property type="entry name" value="HTH-TYPE TRANSCRIPTIONAL REGULATOR SRLR-RELATED"/>
    <property type="match status" value="1"/>
</dbReference>
<gene>
    <name evidence="5" type="ORF">GCM10017576_11640</name>
</gene>
<evidence type="ECO:0000256" key="1">
    <source>
        <dbReference type="ARBA" id="ARBA00023015"/>
    </source>
</evidence>
<keyword evidence="6" id="KW-1185">Reference proteome</keyword>
<reference evidence="5" key="2">
    <citation type="submission" date="2023-01" db="EMBL/GenBank/DDBJ databases">
        <authorList>
            <person name="Sun Q."/>
            <person name="Evtushenko L."/>
        </authorList>
    </citation>
    <scope>NUCLEOTIDE SEQUENCE</scope>
    <source>
        <strain evidence="5">VKM Ac-1020</strain>
    </source>
</reference>
<accession>A0A9W6H205</accession>
<dbReference type="SMART" id="SM01134">
    <property type="entry name" value="DeoRC"/>
    <property type="match status" value="1"/>
</dbReference>
<name>A0A9W6H205_9MICO</name>
<dbReference type="PRINTS" id="PR00037">
    <property type="entry name" value="HTHLACR"/>
</dbReference>
<keyword evidence="2" id="KW-0238">DNA-binding</keyword>
<dbReference type="InterPro" id="IPR036390">
    <property type="entry name" value="WH_DNA-bd_sf"/>
</dbReference>
<dbReference type="Pfam" id="PF00455">
    <property type="entry name" value="DeoRC"/>
    <property type="match status" value="1"/>
</dbReference>
<dbReference type="InterPro" id="IPR001034">
    <property type="entry name" value="DeoR_HTH"/>
</dbReference>
<dbReference type="SUPFAM" id="SSF100950">
    <property type="entry name" value="NagB/RpiA/CoA transferase-like"/>
    <property type="match status" value="1"/>
</dbReference>
<sequence length="255" mass="26994">MATTGTVDAEARRARILDLLSKSGRVRIDEAASALDVSAMTVRRDLADLEAEGMLRRVRGGAVASARPRSFTERMATGAEAKLAIARKVQHLLPLDGAIAADASSTVGVLLSQLPDDTARELLVATNSHENFQVARRAPGATAILVGGEAEPRTDSFVGPIACAAARSLHYRRFFTSASAVEPERGAFEVTMAEAQVKAAFADSADETILLADSAKLGQTALALGLPWQRISLLVTELDPHDPALAPYRELVAIL</sequence>
<comment type="caution">
    <text evidence="5">The sequence shown here is derived from an EMBL/GenBank/DDBJ whole genome shotgun (WGS) entry which is preliminary data.</text>
</comment>
<evidence type="ECO:0000259" key="4">
    <source>
        <dbReference type="PROSITE" id="PS51000"/>
    </source>
</evidence>
<dbReference type="Gene3D" id="1.10.10.10">
    <property type="entry name" value="Winged helix-like DNA-binding domain superfamily/Winged helix DNA-binding domain"/>
    <property type="match status" value="1"/>
</dbReference>
<evidence type="ECO:0000313" key="5">
    <source>
        <dbReference type="EMBL" id="GLJ61035.1"/>
    </source>
</evidence>
<keyword evidence="1" id="KW-0805">Transcription regulation</keyword>
<dbReference type="RefSeq" id="WP_271172745.1">
    <property type="nucleotide sequence ID" value="NZ_BSEJ01000004.1"/>
</dbReference>
<dbReference type="Pfam" id="PF08220">
    <property type="entry name" value="HTH_DeoR"/>
    <property type="match status" value="1"/>
</dbReference>
<protein>
    <submittedName>
        <fullName evidence="5">DeoR family transcriptional regulator</fullName>
    </submittedName>
</protein>